<name>A0AAE1U2L4_9EUCA</name>
<protein>
    <submittedName>
        <fullName evidence="1">Uncharacterized protein</fullName>
    </submittedName>
</protein>
<comment type="caution">
    <text evidence="1">The sequence shown here is derived from an EMBL/GenBank/DDBJ whole genome shotgun (WGS) entry which is preliminary data.</text>
</comment>
<sequence length="73" mass="7589">MIAIAGASQLSTPKKCVPYRGVGEGSKQMLCGGSDSDGDSSEADEARQVLRCIDGGGGVCLWVNSYDDDENMS</sequence>
<accession>A0AAE1U2L4</accession>
<gene>
    <name evidence="1" type="ORF">Pmani_020405</name>
</gene>
<evidence type="ECO:0000313" key="1">
    <source>
        <dbReference type="EMBL" id="KAK4307848.1"/>
    </source>
</evidence>
<keyword evidence="2" id="KW-1185">Reference proteome</keyword>
<organism evidence="1 2">
    <name type="scientific">Petrolisthes manimaculis</name>
    <dbReference type="NCBI Taxonomy" id="1843537"/>
    <lineage>
        <taxon>Eukaryota</taxon>
        <taxon>Metazoa</taxon>
        <taxon>Ecdysozoa</taxon>
        <taxon>Arthropoda</taxon>
        <taxon>Crustacea</taxon>
        <taxon>Multicrustacea</taxon>
        <taxon>Malacostraca</taxon>
        <taxon>Eumalacostraca</taxon>
        <taxon>Eucarida</taxon>
        <taxon>Decapoda</taxon>
        <taxon>Pleocyemata</taxon>
        <taxon>Anomura</taxon>
        <taxon>Galatheoidea</taxon>
        <taxon>Porcellanidae</taxon>
        <taxon>Petrolisthes</taxon>
    </lineage>
</organism>
<dbReference type="Proteomes" id="UP001292094">
    <property type="component" value="Unassembled WGS sequence"/>
</dbReference>
<reference evidence="1" key="1">
    <citation type="submission" date="2023-11" db="EMBL/GenBank/DDBJ databases">
        <title>Genome assemblies of two species of porcelain crab, Petrolisthes cinctipes and Petrolisthes manimaculis (Anomura: Porcellanidae).</title>
        <authorList>
            <person name="Angst P."/>
        </authorList>
    </citation>
    <scope>NUCLEOTIDE SEQUENCE</scope>
    <source>
        <strain evidence="1">PB745_02</strain>
        <tissue evidence="1">Gill</tissue>
    </source>
</reference>
<dbReference type="EMBL" id="JAWZYT010001961">
    <property type="protein sequence ID" value="KAK4307848.1"/>
    <property type="molecule type" value="Genomic_DNA"/>
</dbReference>
<dbReference type="AlphaFoldDB" id="A0AAE1U2L4"/>
<proteinExistence type="predicted"/>
<evidence type="ECO:0000313" key="2">
    <source>
        <dbReference type="Proteomes" id="UP001292094"/>
    </source>
</evidence>